<dbReference type="AlphaFoldDB" id="A0A916SI16"/>
<dbReference type="PANTHER" id="PTHR43245">
    <property type="entry name" value="BIFUNCTIONAL POLYMYXIN RESISTANCE PROTEIN ARNA"/>
    <property type="match status" value="1"/>
</dbReference>
<dbReference type="Pfam" id="PF01370">
    <property type="entry name" value="Epimerase"/>
    <property type="match status" value="1"/>
</dbReference>
<reference evidence="3" key="2">
    <citation type="submission" date="2020-09" db="EMBL/GenBank/DDBJ databases">
        <authorList>
            <person name="Sun Q."/>
            <person name="Zhou Y."/>
        </authorList>
    </citation>
    <scope>NUCLEOTIDE SEQUENCE</scope>
    <source>
        <strain evidence="3">CGMCC 1.12813</strain>
    </source>
</reference>
<feature type="domain" description="NAD-dependent epimerase/dehydratase" evidence="2">
    <location>
        <begin position="12"/>
        <end position="205"/>
    </location>
</feature>
<dbReference type="Gene3D" id="3.40.50.720">
    <property type="entry name" value="NAD(P)-binding Rossmann-like Domain"/>
    <property type="match status" value="1"/>
</dbReference>
<comment type="caution">
    <text evidence="3">The sequence shown here is derived from an EMBL/GenBank/DDBJ whole genome shotgun (WGS) entry which is preliminary data.</text>
</comment>
<dbReference type="InterPro" id="IPR001509">
    <property type="entry name" value="Epimerase_deHydtase"/>
</dbReference>
<name>A0A916SI16_9MICO</name>
<dbReference type="EMBL" id="BMGB01000001">
    <property type="protein sequence ID" value="GGB01803.1"/>
    <property type="molecule type" value="Genomic_DNA"/>
</dbReference>
<evidence type="ECO:0000259" key="2">
    <source>
        <dbReference type="Pfam" id="PF01370"/>
    </source>
</evidence>
<dbReference type="PANTHER" id="PTHR43245:SF13">
    <property type="entry name" value="UDP-D-APIOSE_UDP-D-XYLOSE SYNTHASE 2"/>
    <property type="match status" value="1"/>
</dbReference>
<feature type="region of interest" description="Disordered" evidence="1">
    <location>
        <begin position="315"/>
        <end position="336"/>
    </location>
</feature>
<evidence type="ECO:0000313" key="4">
    <source>
        <dbReference type="Proteomes" id="UP000606922"/>
    </source>
</evidence>
<organism evidence="3 4">
    <name type="scientific">Conyzicola nivalis</name>
    <dbReference type="NCBI Taxonomy" id="1477021"/>
    <lineage>
        <taxon>Bacteria</taxon>
        <taxon>Bacillati</taxon>
        <taxon>Actinomycetota</taxon>
        <taxon>Actinomycetes</taxon>
        <taxon>Micrococcales</taxon>
        <taxon>Microbacteriaceae</taxon>
        <taxon>Conyzicola</taxon>
    </lineage>
</organism>
<evidence type="ECO:0000313" key="3">
    <source>
        <dbReference type="EMBL" id="GGB01803.1"/>
    </source>
</evidence>
<dbReference type="Proteomes" id="UP000606922">
    <property type="component" value="Unassembled WGS sequence"/>
</dbReference>
<reference evidence="3" key="1">
    <citation type="journal article" date="2014" name="Int. J. Syst. Evol. Microbiol.">
        <title>Complete genome sequence of Corynebacterium casei LMG S-19264T (=DSM 44701T), isolated from a smear-ripened cheese.</title>
        <authorList>
            <consortium name="US DOE Joint Genome Institute (JGI-PGF)"/>
            <person name="Walter F."/>
            <person name="Albersmeier A."/>
            <person name="Kalinowski J."/>
            <person name="Ruckert C."/>
        </authorList>
    </citation>
    <scope>NUCLEOTIDE SEQUENCE</scope>
    <source>
        <strain evidence="3">CGMCC 1.12813</strain>
    </source>
</reference>
<accession>A0A916SI16</accession>
<gene>
    <name evidence="3" type="ORF">GCM10010979_15480</name>
</gene>
<proteinExistence type="predicted"/>
<dbReference type="InterPro" id="IPR036291">
    <property type="entry name" value="NAD(P)-bd_dom_sf"/>
</dbReference>
<sequence>MRDAGVMTAKRVLILGGTEFVGHAFVDEAVARGHDVTVFNRGTREPRADVTTLVGDRTAPGGLDALAVGEWDLVVDTWSWSPKAVTDAAALLSRRAGKYVYVSSRSVHTYPTAAYAREDAPVVEASADDLDHSDYARAKRGGELGALAGFGDRSLLLRAGLILGPRENIGRLPWWLTRIARGGEVVAPGPAEAHVQYIDARDLAAFGLDTAATGAVSVVGPPDVTTMSDVLEACVAATGSDARLRWFTPQQIAAVGIEPWLELPIWIPPGADADGMHRADVSTALAAGLTVRPLADTVGDTGRWLRGIGGVAPQRPDRPVVGLPPEKEAALLNAGP</sequence>
<keyword evidence="4" id="KW-1185">Reference proteome</keyword>
<evidence type="ECO:0000256" key="1">
    <source>
        <dbReference type="SAM" id="MobiDB-lite"/>
    </source>
</evidence>
<dbReference type="InterPro" id="IPR050177">
    <property type="entry name" value="Lipid_A_modif_metabolic_enz"/>
</dbReference>
<dbReference type="SUPFAM" id="SSF51735">
    <property type="entry name" value="NAD(P)-binding Rossmann-fold domains"/>
    <property type="match status" value="1"/>
</dbReference>
<protein>
    <submittedName>
        <fullName evidence="3">Reductase</fullName>
    </submittedName>
</protein>